<sequence length="165" mass="17879">MTALSVAAAMIAAQWHKEIIMGTWDIGPFENDMAADFADALDEAAEDERETLVRTTLIRTIQTRDYLESPEGAEAVAAAALIAAQCPGGEPVSTSYGPDQALPIFGIDLRSLAVEALDRVVAEESELADLWDETADGPKWRQAISRIRAVLAPEPEPQEDPLFDL</sequence>
<dbReference type="Proteomes" id="UP000182375">
    <property type="component" value="Unassembled WGS sequence"/>
</dbReference>
<dbReference type="EMBL" id="FNTD01000003">
    <property type="protein sequence ID" value="SEB30720.1"/>
    <property type="molecule type" value="Genomic_DNA"/>
</dbReference>
<name>A0A1H4I9X0_9ACTN</name>
<dbReference type="RefSeq" id="WP_425275320.1">
    <property type="nucleotide sequence ID" value="NZ_FNTD01000003.1"/>
</dbReference>
<dbReference type="InterPro" id="IPR025355">
    <property type="entry name" value="DUF4259"/>
</dbReference>
<proteinExistence type="predicted"/>
<evidence type="ECO:0000313" key="1">
    <source>
        <dbReference type="EMBL" id="SEB30720.1"/>
    </source>
</evidence>
<evidence type="ECO:0008006" key="3">
    <source>
        <dbReference type="Google" id="ProtNLM"/>
    </source>
</evidence>
<reference evidence="1 2" key="1">
    <citation type="submission" date="2016-10" db="EMBL/GenBank/DDBJ databases">
        <authorList>
            <person name="de Groot N.N."/>
        </authorList>
    </citation>
    <scope>NUCLEOTIDE SEQUENCE [LARGE SCALE GENOMIC DNA]</scope>
    <source>
        <strain evidence="1 2">DSM 40306</strain>
    </source>
</reference>
<evidence type="ECO:0000313" key="2">
    <source>
        <dbReference type="Proteomes" id="UP000182375"/>
    </source>
</evidence>
<organism evidence="1 2">
    <name type="scientific">Streptomyces misionensis</name>
    <dbReference type="NCBI Taxonomy" id="67331"/>
    <lineage>
        <taxon>Bacteria</taxon>
        <taxon>Bacillati</taxon>
        <taxon>Actinomycetota</taxon>
        <taxon>Actinomycetes</taxon>
        <taxon>Kitasatosporales</taxon>
        <taxon>Streptomycetaceae</taxon>
        <taxon>Streptomyces</taxon>
    </lineage>
</organism>
<protein>
    <recommendedName>
        <fullName evidence="3">DUF4259 domain-containing protein</fullName>
    </recommendedName>
</protein>
<dbReference type="AlphaFoldDB" id="A0A1H4I9X0"/>
<accession>A0A1H4I9X0</accession>
<dbReference type="GeneID" id="95509395"/>
<dbReference type="Pfam" id="PF14078">
    <property type="entry name" value="DUF4259"/>
    <property type="match status" value="1"/>
</dbReference>
<dbReference type="STRING" id="67331.SAMN04490357_0070"/>
<gene>
    <name evidence="1" type="ORF">SAMN04490357_0070</name>
</gene>